<keyword evidence="3" id="KW-0677">Repeat</keyword>
<dbReference type="PANTHER" id="PTHR24369">
    <property type="entry name" value="ANTIGEN BSP, PUTATIVE-RELATED"/>
    <property type="match status" value="1"/>
</dbReference>
<keyword evidence="5" id="KW-1185">Reference proteome</keyword>
<evidence type="ECO:0000313" key="4">
    <source>
        <dbReference type="EMBL" id="RZC38497.1"/>
    </source>
</evidence>
<organism evidence="4 5">
    <name type="scientific">Asbolus verrucosus</name>
    <name type="common">Desert ironclad beetle</name>
    <dbReference type="NCBI Taxonomy" id="1661398"/>
    <lineage>
        <taxon>Eukaryota</taxon>
        <taxon>Metazoa</taxon>
        <taxon>Ecdysozoa</taxon>
        <taxon>Arthropoda</taxon>
        <taxon>Hexapoda</taxon>
        <taxon>Insecta</taxon>
        <taxon>Pterygota</taxon>
        <taxon>Neoptera</taxon>
        <taxon>Endopterygota</taxon>
        <taxon>Coleoptera</taxon>
        <taxon>Polyphaga</taxon>
        <taxon>Cucujiformia</taxon>
        <taxon>Tenebrionidae</taxon>
        <taxon>Pimeliinae</taxon>
        <taxon>Asbolus</taxon>
    </lineage>
</organism>
<evidence type="ECO:0000313" key="5">
    <source>
        <dbReference type="Proteomes" id="UP000292052"/>
    </source>
</evidence>
<keyword evidence="2" id="KW-0732">Signal</keyword>
<dbReference type="InterPro" id="IPR003591">
    <property type="entry name" value="Leu-rich_rpt_typical-subtyp"/>
</dbReference>
<accession>A0A482W1J2</accession>
<dbReference type="Pfam" id="PF13855">
    <property type="entry name" value="LRR_8"/>
    <property type="match status" value="2"/>
</dbReference>
<dbReference type="InterPro" id="IPR032675">
    <property type="entry name" value="LRR_dom_sf"/>
</dbReference>
<keyword evidence="1" id="KW-0433">Leucine-rich repeat</keyword>
<dbReference type="GO" id="GO:0005886">
    <property type="term" value="C:plasma membrane"/>
    <property type="evidence" value="ECO:0007669"/>
    <property type="project" value="TreeGrafter"/>
</dbReference>
<dbReference type="AlphaFoldDB" id="A0A482W1J2"/>
<dbReference type="InterPro" id="IPR001611">
    <property type="entry name" value="Leu-rich_rpt"/>
</dbReference>
<dbReference type="SMART" id="SM00369">
    <property type="entry name" value="LRR_TYP"/>
    <property type="match status" value="6"/>
</dbReference>
<dbReference type="OrthoDB" id="676979at2759"/>
<proteinExistence type="predicted"/>
<reference evidence="4 5" key="1">
    <citation type="submission" date="2017-03" db="EMBL/GenBank/DDBJ databases">
        <title>Genome of the blue death feigning beetle - Asbolus verrucosus.</title>
        <authorList>
            <person name="Rider S.D."/>
        </authorList>
    </citation>
    <scope>NUCLEOTIDE SEQUENCE [LARGE SCALE GENOMIC DNA]</scope>
    <source>
        <strain evidence="4">Butters</strain>
        <tissue evidence="4">Head and leg muscle</tissue>
    </source>
</reference>
<dbReference type="Proteomes" id="UP000292052">
    <property type="component" value="Unassembled WGS sequence"/>
</dbReference>
<dbReference type="Gene3D" id="3.80.10.10">
    <property type="entry name" value="Ribonuclease Inhibitor"/>
    <property type="match status" value="2"/>
</dbReference>
<evidence type="ECO:0000256" key="1">
    <source>
        <dbReference type="ARBA" id="ARBA00022614"/>
    </source>
</evidence>
<dbReference type="PANTHER" id="PTHR24369:SF210">
    <property type="entry name" value="CHAOPTIN-RELATED"/>
    <property type="match status" value="1"/>
</dbReference>
<name>A0A482W1J2_ASBVE</name>
<dbReference type="EMBL" id="QDEB01042856">
    <property type="protein sequence ID" value="RZC38497.1"/>
    <property type="molecule type" value="Genomic_DNA"/>
</dbReference>
<comment type="caution">
    <text evidence="4">The sequence shown here is derived from an EMBL/GenBank/DDBJ whole genome shotgun (WGS) entry which is preliminary data.</text>
</comment>
<dbReference type="PROSITE" id="PS51450">
    <property type="entry name" value="LRR"/>
    <property type="match status" value="3"/>
</dbReference>
<sequence>MEMTSNGIRKIEPGAFRNVPKLQHLNLSGNLLEEIGDGVFTNLSLRMLDLANNKIYKLGEKAFNNMSLTYLSLDNNKISIWDGGWFNGTPVTTITMANNLLEGLPANTFKFTLELKHTSVKYTIKRLILSGNKLERIDPNAFKDVNHLGFVSLKNNSIEKLPLNVFESVQISTLDLSHNKITQLDEAFKYVNIDHLDLRHNNMNCLPFDFLETSRIYYIYIDGNPLVCECVEMWKEWQQKFYVKIISWNDKTCIR</sequence>
<evidence type="ECO:0000256" key="3">
    <source>
        <dbReference type="ARBA" id="ARBA00022737"/>
    </source>
</evidence>
<gene>
    <name evidence="4" type="ORF">BDFB_007103</name>
</gene>
<evidence type="ECO:0000256" key="2">
    <source>
        <dbReference type="ARBA" id="ARBA00022729"/>
    </source>
</evidence>
<dbReference type="SUPFAM" id="SSF52058">
    <property type="entry name" value="L domain-like"/>
    <property type="match status" value="1"/>
</dbReference>
<dbReference type="InterPro" id="IPR050541">
    <property type="entry name" value="LRR_TM_domain-containing"/>
</dbReference>
<protein>
    <submittedName>
        <fullName evidence="4">LRR 8 domain containing protein</fullName>
    </submittedName>
</protein>
<dbReference type="STRING" id="1661398.A0A482W1J2"/>